<comment type="caution">
    <text evidence="2">The sequence shown here is derived from an EMBL/GenBank/DDBJ whole genome shotgun (WGS) entry which is preliminary data.</text>
</comment>
<dbReference type="AlphaFoldDB" id="A0AA88JCF5"/>
<dbReference type="EMBL" id="BTGU01000739">
    <property type="protein sequence ID" value="GMN68959.1"/>
    <property type="molecule type" value="Genomic_DNA"/>
</dbReference>
<evidence type="ECO:0000313" key="3">
    <source>
        <dbReference type="Proteomes" id="UP001187192"/>
    </source>
</evidence>
<keyword evidence="3" id="KW-1185">Reference proteome</keyword>
<reference evidence="2" key="1">
    <citation type="submission" date="2023-07" db="EMBL/GenBank/DDBJ databases">
        <title>draft genome sequence of fig (Ficus carica).</title>
        <authorList>
            <person name="Takahashi T."/>
            <person name="Nishimura K."/>
        </authorList>
    </citation>
    <scope>NUCLEOTIDE SEQUENCE</scope>
</reference>
<gene>
    <name evidence="2" type="ORF">TIFTF001_038016</name>
</gene>
<feature type="signal peptide" evidence="1">
    <location>
        <begin position="1"/>
        <end position="30"/>
    </location>
</feature>
<accession>A0AA88JCF5</accession>
<organism evidence="2 3">
    <name type="scientific">Ficus carica</name>
    <name type="common">Common fig</name>
    <dbReference type="NCBI Taxonomy" id="3494"/>
    <lineage>
        <taxon>Eukaryota</taxon>
        <taxon>Viridiplantae</taxon>
        <taxon>Streptophyta</taxon>
        <taxon>Embryophyta</taxon>
        <taxon>Tracheophyta</taxon>
        <taxon>Spermatophyta</taxon>
        <taxon>Magnoliopsida</taxon>
        <taxon>eudicotyledons</taxon>
        <taxon>Gunneridae</taxon>
        <taxon>Pentapetalae</taxon>
        <taxon>rosids</taxon>
        <taxon>fabids</taxon>
        <taxon>Rosales</taxon>
        <taxon>Moraceae</taxon>
        <taxon>Ficeae</taxon>
        <taxon>Ficus</taxon>
    </lineage>
</organism>
<sequence>MPATTSIGKASLQFTFTLAIWTMLATFAEQGDSSGQGVLEARFLWGRELLQIMKLGWQIGDRNTTRVFLDPWTPRPLSFKVGMSTCSNPNVMDMDVEVIRGIPVNQFVGDD</sequence>
<feature type="chain" id="PRO_5041691500" evidence="1">
    <location>
        <begin position="31"/>
        <end position="111"/>
    </location>
</feature>
<protein>
    <submittedName>
        <fullName evidence="2">Uncharacterized protein</fullName>
    </submittedName>
</protein>
<proteinExistence type="predicted"/>
<keyword evidence="1" id="KW-0732">Signal</keyword>
<evidence type="ECO:0000256" key="1">
    <source>
        <dbReference type="SAM" id="SignalP"/>
    </source>
</evidence>
<name>A0AA88JCF5_FICCA</name>
<evidence type="ECO:0000313" key="2">
    <source>
        <dbReference type="EMBL" id="GMN68959.1"/>
    </source>
</evidence>
<dbReference type="Proteomes" id="UP001187192">
    <property type="component" value="Unassembled WGS sequence"/>
</dbReference>